<comment type="similarity">
    <text evidence="2 7 8">Belongs to the triosephosphate isomerase family.</text>
</comment>
<dbReference type="InterPro" id="IPR022896">
    <property type="entry name" value="TrioseP_Isoase_bac/euk"/>
</dbReference>
<comment type="pathway">
    <text evidence="1 7 8">Carbohydrate degradation; glycolysis; D-glyceraldehyde 3-phosphate from glycerone phosphate: step 1/1.</text>
</comment>
<comment type="catalytic activity">
    <reaction evidence="7 8">
        <text>D-glyceraldehyde 3-phosphate = dihydroxyacetone phosphate</text>
        <dbReference type="Rhea" id="RHEA:18585"/>
        <dbReference type="ChEBI" id="CHEBI:57642"/>
        <dbReference type="ChEBI" id="CHEBI:59776"/>
        <dbReference type="EC" id="5.3.1.1"/>
    </reaction>
</comment>
<feature type="binding site" evidence="7">
    <location>
        <begin position="7"/>
        <end position="9"/>
    </location>
    <ligand>
        <name>substrate</name>
    </ligand>
</feature>
<name>A0A497XT27_9AQUI</name>
<dbReference type="AlphaFoldDB" id="A0A497XT27"/>
<feature type="active site" description="Electrophile" evidence="7">
    <location>
        <position position="93"/>
    </location>
</feature>
<dbReference type="EC" id="5.3.1.1" evidence="7 8"/>
<dbReference type="PANTHER" id="PTHR21139:SF42">
    <property type="entry name" value="TRIOSEPHOSPHATE ISOMERASE"/>
    <property type="match status" value="1"/>
</dbReference>
<evidence type="ECO:0000313" key="9">
    <source>
        <dbReference type="EMBL" id="RLJ70282.1"/>
    </source>
</evidence>
<keyword evidence="5 7" id="KW-0324">Glycolysis</keyword>
<comment type="subcellular location">
    <subcellularLocation>
        <location evidence="7 8">Cytoplasm</location>
    </subcellularLocation>
</comment>
<feature type="binding site" evidence="7">
    <location>
        <position position="209"/>
    </location>
    <ligand>
        <name>substrate</name>
    </ligand>
</feature>
<dbReference type="GO" id="GO:0006096">
    <property type="term" value="P:glycolytic process"/>
    <property type="evidence" value="ECO:0007669"/>
    <property type="project" value="UniProtKB-UniRule"/>
</dbReference>
<evidence type="ECO:0000256" key="6">
    <source>
        <dbReference type="ARBA" id="ARBA00023235"/>
    </source>
</evidence>
<dbReference type="Gene3D" id="3.20.20.70">
    <property type="entry name" value="Aldolase class I"/>
    <property type="match status" value="1"/>
</dbReference>
<reference evidence="9 10" key="1">
    <citation type="submission" date="2018-10" db="EMBL/GenBank/DDBJ databases">
        <title>Genomic Encyclopedia of Archaeal and Bacterial Type Strains, Phase II (KMG-II): from individual species to whole genera.</title>
        <authorList>
            <person name="Goeker M."/>
        </authorList>
    </citation>
    <scope>NUCLEOTIDE SEQUENCE [LARGE SCALE GENOMIC DNA]</scope>
    <source>
        <strain evidence="9 10">DSM 16510</strain>
    </source>
</reference>
<dbReference type="GO" id="GO:0019563">
    <property type="term" value="P:glycerol catabolic process"/>
    <property type="evidence" value="ECO:0007669"/>
    <property type="project" value="TreeGrafter"/>
</dbReference>
<organism evidence="9 10">
    <name type="scientific">Hydrogenivirga caldilitoris</name>
    <dbReference type="NCBI Taxonomy" id="246264"/>
    <lineage>
        <taxon>Bacteria</taxon>
        <taxon>Pseudomonadati</taxon>
        <taxon>Aquificota</taxon>
        <taxon>Aquificia</taxon>
        <taxon>Aquificales</taxon>
        <taxon>Aquificaceae</taxon>
        <taxon>Hydrogenivirga</taxon>
    </lineage>
</organism>
<dbReference type="GO" id="GO:0004807">
    <property type="term" value="F:triose-phosphate isomerase activity"/>
    <property type="evidence" value="ECO:0007669"/>
    <property type="project" value="UniProtKB-UniRule"/>
</dbReference>
<dbReference type="UniPathway" id="UPA00109">
    <property type="reaction ID" value="UER00189"/>
</dbReference>
<dbReference type="FunFam" id="3.20.20.70:FF:000016">
    <property type="entry name" value="Triosephosphate isomerase"/>
    <property type="match status" value="1"/>
</dbReference>
<evidence type="ECO:0000256" key="2">
    <source>
        <dbReference type="ARBA" id="ARBA00007422"/>
    </source>
</evidence>
<dbReference type="HAMAP" id="MF_00147_B">
    <property type="entry name" value="TIM_B"/>
    <property type="match status" value="1"/>
</dbReference>
<dbReference type="PROSITE" id="PS51440">
    <property type="entry name" value="TIM_2"/>
    <property type="match status" value="1"/>
</dbReference>
<dbReference type="Pfam" id="PF00121">
    <property type="entry name" value="TIM"/>
    <property type="match status" value="1"/>
</dbReference>
<dbReference type="OrthoDB" id="9809429at2"/>
<dbReference type="GO" id="GO:0046166">
    <property type="term" value="P:glyceraldehyde-3-phosphate biosynthetic process"/>
    <property type="evidence" value="ECO:0007669"/>
    <property type="project" value="TreeGrafter"/>
</dbReference>
<dbReference type="InterPro" id="IPR020861">
    <property type="entry name" value="Triosephosphate_isomerase_AS"/>
</dbReference>
<feature type="binding site" evidence="7">
    <location>
        <position position="170"/>
    </location>
    <ligand>
        <name>substrate</name>
    </ligand>
</feature>
<dbReference type="InterPro" id="IPR000652">
    <property type="entry name" value="Triosephosphate_isomerase"/>
</dbReference>
<dbReference type="InterPro" id="IPR035990">
    <property type="entry name" value="TIM_sf"/>
</dbReference>
<evidence type="ECO:0000313" key="10">
    <source>
        <dbReference type="Proteomes" id="UP000267841"/>
    </source>
</evidence>
<feature type="binding site" evidence="7">
    <location>
        <begin position="230"/>
        <end position="231"/>
    </location>
    <ligand>
        <name>substrate</name>
    </ligand>
</feature>
<dbReference type="CDD" id="cd00311">
    <property type="entry name" value="TIM"/>
    <property type="match status" value="1"/>
</dbReference>
<dbReference type="EMBL" id="RCCJ01000001">
    <property type="protein sequence ID" value="RLJ70282.1"/>
    <property type="molecule type" value="Genomic_DNA"/>
</dbReference>
<keyword evidence="10" id="KW-1185">Reference proteome</keyword>
<gene>
    <name evidence="7" type="primary">tpiA</name>
    <name evidence="9" type="ORF">BCF55_0550</name>
</gene>
<dbReference type="GO" id="GO:0006094">
    <property type="term" value="P:gluconeogenesis"/>
    <property type="evidence" value="ECO:0007669"/>
    <property type="project" value="UniProtKB-UniRule"/>
</dbReference>
<feature type="active site" description="Proton acceptor" evidence="7">
    <location>
        <position position="164"/>
    </location>
</feature>
<evidence type="ECO:0000256" key="8">
    <source>
        <dbReference type="RuleBase" id="RU363013"/>
    </source>
</evidence>
<protein>
    <recommendedName>
        <fullName evidence="7 8">Triosephosphate isomerase</fullName>
        <shortName evidence="7">TIM</shortName>
        <shortName evidence="7">TPI</shortName>
        <ecNumber evidence="7 8">5.3.1.1</ecNumber>
    </recommendedName>
    <alternativeName>
        <fullName evidence="7">Triose-phosphate isomerase</fullName>
    </alternativeName>
</protein>
<evidence type="ECO:0000256" key="3">
    <source>
        <dbReference type="ARBA" id="ARBA00022432"/>
    </source>
</evidence>
<dbReference type="SUPFAM" id="SSF51351">
    <property type="entry name" value="Triosephosphate isomerase (TIM)"/>
    <property type="match status" value="1"/>
</dbReference>
<comment type="subunit">
    <text evidence="7 8">Homodimer.</text>
</comment>
<evidence type="ECO:0000256" key="7">
    <source>
        <dbReference type="HAMAP-Rule" id="MF_00147"/>
    </source>
</evidence>
<dbReference type="Proteomes" id="UP000267841">
    <property type="component" value="Unassembled WGS sequence"/>
</dbReference>
<dbReference type="PANTHER" id="PTHR21139">
    <property type="entry name" value="TRIOSEPHOSPHATE ISOMERASE"/>
    <property type="match status" value="1"/>
</dbReference>
<dbReference type="RefSeq" id="WP_121009658.1">
    <property type="nucleotide sequence ID" value="NZ_RCCJ01000001.1"/>
</dbReference>
<evidence type="ECO:0000256" key="5">
    <source>
        <dbReference type="ARBA" id="ARBA00023152"/>
    </source>
</evidence>
<keyword evidence="3 7" id="KW-0312">Gluconeogenesis</keyword>
<dbReference type="GO" id="GO:0005829">
    <property type="term" value="C:cytosol"/>
    <property type="evidence" value="ECO:0007669"/>
    <property type="project" value="TreeGrafter"/>
</dbReference>
<dbReference type="PROSITE" id="PS00171">
    <property type="entry name" value="TIM_1"/>
    <property type="match status" value="1"/>
</dbReference>
<evidence type="ECO:0000256" key="4">
    <source>
        <dbReference type="ARBA" id="ARBA00022490"/>
    </source>
</evidence>
<dbReference type="InterPro" id="IPR013785">
    <property type="entry name" value="Aldolase_TIM"/>
</dbReference>
<proteinExistence type="inferred from homology"/>
<dbReference type="UniPathway" id="UPA00138"/>
<sequence>MRLIAANWKMHKTVKETEEYIREFLKFVEHPESREILLCPPFTSLYVAGKLLEGSGVKLGAQNCYYEKQGAFTGEVSLPMLKEVGCEYVIIGHSERRYLFGENDELINKKLIACLEEGIRPILCVGEKLEDRETGMTFKVVETQVRLALSGLEEHTDGVDIAYEPVWAIGTGIPAMPEDAVSVHGFIKQLLNDINPKNKGKTRVLYGGSVKPENAGEYMKHSEIDGLLVGGASLNPETFAKIVYSF</sequence>
<keyword evidence="6 7" id="KW-0413">Isomerase</keyword>
<accession>A0A497XT27</accession>
<dbReference type="NCBIfam" id="TIGR00419">
    <property type="entry name" value="tim"/>
    <property type="match status" value="1"/>
</dbReference>
<comment type="caution">
    <text evidence="9">The sequence shown here is derived from an EMBL/GenBank/DDBJ whole genome shotgun (WGS) entry which is preliminary data.</text>
</comment>
<comment type="function">
    <text evidence="7">Involved in the gluconeogenesis. Catalyzes stereospecifically the conversion of dihydroxyacetone phosphate (DHAP) to D-glyceraldehyde-3-phosphate (G3P).</text>
</comment>
<comment type="pathway">
    <text evidence="7 8">Carbohydrate biosynthesis; gluconeogenesis.</text>
</comment>
<keyword evidence="4 7" id="KW-0963">Cytoplasm</keyword>
<evidence type="ECO:0000256" key="1">
    <source>
        <dbReference type="ARBA" id="ARBA00004680"/>
    </source>
</evidence>